<feature type="transmembrane region" description="Helical" evidence="1">
    <location>
        <begin position="48"/>
        <end position="80"/>
    </location>
</feature>
<dbReference type="AlphaFoldDB" id="A0A285N3I1"/>
<proteinExistence type="predicted"/>
<feature type="transmembrane region" description="Helical" evidence="1">
    <location>
        <begin position="6"/>
        <end position="27"/>
    </location>
</feature>
<keyword evidence="1" id="KW-0812">Transmembrane</keyword>
<gene>
    <name evidence="2" type="ORF">SAMN06265182_0524</name>
</gene>
<accession>A0A285N3I1</accession>
<name>A0A285N3I1_9AQUI</name>
<evidence type="ECO:0000256" key="1">
    <source>
        <dbReference type="SAM" id="Phobius"/>
    </source>
</evidence>
<keyword evidence="1" id="KW-0472">Membrane</keyword>
<reference evidence="3" key="1">
    <citation type="submission" date="2017-09" db="EMBL/GenBank/DDBJ databases">
        <authorList>
            <person name="Varghese N."/>
            <person name="Submissions S."/>
        </authorList>
    </citation>
    <scope>NUCLEOTIDE SEQUENCE [LARGE SCALE GENOMIC DNA]</scope>
    <source>
        <strain evidence="3">DSM 15103</strain>
    </source>
</reference>
<keyword evidence="1" id="KW-1133">Transmembrane helix</keyword>
<dbReference type="Proteomes" id="UP000219036">
    <property type="component" value="Unassembled WGS sequence"/>
</dbReference>
<keyword evidence="3" id="KW-1185">Reference proteome</keyword>
<sequence length="107" mass="11855">MSYSALFYFPLFILGVVAGFFYFTHLFKSVNAFGTDKGKVMRSMLIRLPIPILAALIGSLAGVGGVLSVLIGFTVFQIYFLIKVGTKLKKEVEEEAEKSVQEHSEKD</sequence>
<dbReference type="OrthoDB" id="15212at2"/>
<organism evidence="2 3">
    <name type="scientific">Persephonella hydrogeniphila</name>
    <dbReference type="NCBI Taxonomy" id="198703"/>
    <lineage>
        <taxon>Bacteria</taxon>
        <taxon>Pseudomonadati</taxon>
        <taxon>Aquificota</taxon>
        <taxon>Aquificia</taxon>
        <taxon>Aquificales</taxon>
        <taxon>Hydrogenothermaceae</taxon>
        <taxon>Persephonella</taxon>
    </lineage>
</organism>
<protein>
    <submittedName>
        <fullName evidence="2">N-ATPase, AtpR subunit</fullName>
    </submittedName>
</protein>
<dbReference type="EMBL" id="OBEI01000001">
    <property type="protein sequence ID" value="SNZ03990.1"/>
    <property type="molecule type" value="Genomic_DNA"/>
</dbReference>
<dbReference type="RefSeq" id="WP_096999701.1">
    <property type="nucleotide sequence ID" value="NZ_OBEI01000001.1"/>
</dbReference>
<evidence type="ECO:0000313" key="3">
    <source>
        <dbReference type="Proteomes" id="UP000219036"/>
    </source>
</evidence>
<evidence type="ECO:0000313" key="2">
    <source>
        <dbReference type="EMBL" id="SNZ03990.1"/>
    </source>
</evidence>